<gene>
    <name evidence="1" type="ORF">QAD02_023838</name>
</gene>
<proteinExistence type="predicted"/>
<reference evidence="1" key="1">
    <citation type="submission" date="2023-04" db="EMBL/GenBank/DDBJ databases">
        <title>A chromosome-level genome assembly of the parasitoid wasp Eretmocerus hayati.</title>
        <authorList>
            <person name="Zhong Y."/>
            <person name="Liu S."/>
            <person name="Liu Y."/>
        </authorList>
    </citation>
    <scope>NUCLEOTIDE SEQUENCE</scope>
    <source>
        <strain evidence="1">ZJU_SS_LIU_2023</strain>
    </source>
</reference>
<accession>A0ACC2PX26</accession>
<keyword evidence="2" id="KW-1185">Reference proteome</keyword>
<dbReference type="Proteomes" id="UP001239111">
    <property type="component" value="Chromosome 1"/>
</dbReference>
<evidence type="ECO:0000313" key="2">
    <source>
        <dbReference type="Proteomes" id="UP001239111"/>
    </source>
</evidence>
<organism evidence="1 2">
    <name type="scientific">Eretmocerus hayati</name>
    <dbReference type="NCBI Taxonomy" id="131215"/>
    <lineage>
        <taxon>Eukaryota</taxon>
        <taxon>Metazoa</taxon>
        <taxon>Ecdysozoa</taxon>
        <taxon>Arthropoda</taxon>
        <taxon>Hexapoda</taxon>
        <taxon>Insecta</taxon>
        <taxon>Pterygota</taxon>
        <taxon>Neoptera</taxon>
        <taxon>Endopterygota</taxon>
        <taxon>Hymenoptera</taxon>
        <taxon>Apocrita</taxon>
        <taxon>Proctotrupomorpha</taxon>
        <taxon>Chalcidoidea</taxon>
        <taxon>Aphelinidae</taxon>
        <taxon>Aphelininae</taxon>
        <taxon>Eretmocerus</taxon>
    </lineage>
</organism>
<feature type="non-terminal residue" evidence="1">
    <location>
        <position position="1"/>
    </location>
</feature>
<sequence>WTDYKPYGEVINGTKILAFKVPLKETIAKNLEPEQQFTVSSLIKAFPNLKFIIDLTNTTRYYDQSEFTKNGIKYQKVMIPGMQVPQLEFVKRFFKAIENFSKQCKAEEIIGVHCTHGVNRAGYLICRYLVQQLGWKHADALKGFADARGHAIERDTYVTDIKKTASGAKLDVSKVNLNAPVKTKQRPGMKNPGPRPLFPPMGPPGPPRRGFMNGGPPFHPPPGNFGPPRHPGFGPPRPPPPMIGPPPPVRGPPMFGPPRPRGPFGPAPPPPPMRNIPPLVQGPLPGPPGPPGPPHHMRGPPGPPGPPRAHPRAPPRVPPLCPPGSLPRGPGIAPMPPVRPLMGGPPMPMPLRSGPLRSGPPRPPPGPLMRMSPIKPVPPKGPVTRAAGRTANVKQIKDLDFTADVFEENLAKPQRVNRKRGYPKN</sequence>
<protein>
    <submittedName>
        <fullName evidence="1">Uncharacterized protein</fullName>
    </submittedName>
</protein>
<evidence type="ECO:0000313" key="1">
    <source>
        <dbReference type="EMBL" id="KAJ8688043.1"/>
    </source>
</evidence>
<dbReference type="EMBL" id="CM056741">
    <property type="protein sequence ID" value="KAJ8688043.1"/>
    <property type="molecule type" value="Genomic_DNA"/>
</dbReference>
<name>A0ACC2PX26_9HYME</name>
<comment type="caution">
    <text evidence="1">The sequence shown here is derived from an EMBL/GenBank/DDBJ whole genome shotgun (WGS) entry which is preliminary data.</text>
</comment>